<accession>A0A9J6RCK5</accession>
<dbReference type="Gene3D" id="1.20.1260.10">
    <property type="match status" value="1"/>
</dbReference>
<organism evidence="4 5">
    <name type="scientific">Natronobacillus azotifigens</name>
    <dbReference type="NCBI Taxonomy" id="472978"/>
    <lineage>
        <taxon>Bacteria</taxon>
        <taxon>Bacillati</taxon>
        <taxon>Bacillota</taxon>
        <taxon>Bacilli</taxon>
        <taxon>Bacillales</taxon>
        <taxon>Bacillaceae</taxon>
        <taxon>Natronobacillus</taxon>
    </lineage>
</organism>
<dbReference type="EMBL" id="JAPRAT010000017">
    <property type="protein sequence ID" value="MCZ0703424.1"/>
    <property type="molecule type" value="Genomic_DNA"/>
</dbReference>
<comment type="similarity">
    <text evidence="3">Belongs to the CotF family.</text>
</comment>
<name>A0A9J6RCK5_9BACI</name>
<dbReference type="RefSeq" id="WP_268780196.1">
    <property type="nucleotide sequence ID" value="NZ_JAPRAT010000017.1"/>
</dbReference>
<comment type="subcellular location">
    <subcellularLocation>
        <location evidence="2">Spore coat</location>
    </subcellularLocation>
</comment>
<protein>
    <submittedName>
        <fullName evidence="4">Spore coat protein</fullName>
    </submittedName>
</protein>
<proteinExistence type="inferred from homology"/>
<keyword evidence="4" id="KW-0946">Virion</keyword>
<dbReference type="InterPro" id="IPR012347">
    <property type="entry name" value="Ferritin-like"/>
</dbReference>
<comment type="caution">
    <text evidence="4">The sequence shown here is derived from an EMBL/GenBank/DDBJ whole genome shotgun (WGS) entry which is preliminary data.</text>
</comment>
<gene>
    <name evidence="4" type="ORF">OWO01_09365</name>
</gene>
<evidence type="ECO:0000313" key="5">
    <source>
        <dbReference type="Proteomes" id="UP001084197"/>
    </source>
</evidence>
<evidence type="ECO:0000256" key="2">
    <source>
        <dbReference type="ARBA" id="ARBA00024325"/>
    </source>
</evidence>
<dbReference type="Pfam" id="PF07875">
    <property type="entry name" value="Coat_F"/>
    <property type="match status" value="1"/>
</dbReference>
<dbReference type="GO" id="GO:0030435">
    <property type="term" value="P:sporulation resulting in formation of a cellular spore"/>
    <property type="evidence" value="ECO:0007669"/>
    <property type="project" value="UniProtKB-KW"/>
</dbReference>
<dbReference type="Proteomes" id="UP001084197">
    <property type="component" value="Unassembled WGS sequence"/>
</dbReference>
<sequence length="169" mass="19206">MEKVAQQPEHLAWHETLEIHELVAFQSIGLLKLKDSYADITAPALKNLYKQAINGLSTNVEELLAFFPKAPYHRNDTTDEIDRNAKHSIYVGDLLALFKSGIKNYAIALSETATPSLREVLKKQFCSTVDMHAKIFTYMQKEDLYPAYDLEKLLTNDTQLAKKALSKTF</sequence>
<evidence type="ECO:0000256" key="3">
    <source>
        <dbReference type="ARBA" id="ARBA00024344"/>
    </source>
</evidence>
<keyword evidence="4" id="KW-0167">Capsid protein</keyword>
<keyword evidence="1" id="KW-0749">Sporulation</keyword>
<dbReference type="PANTHER" id="PTHR39183">
    <property type="entry name" value="SPORE COAT PROTEIN F-LIKE PROTEIN YHCQ"/>
    <property type="match status" value="1"/>
</dbReference>
<dbReference type="PANTHER" id="PTHR39183:SF1">
    <property type="entry name" value="SPORE COAT PROTEIN F-LIKE PROTEIN YHCQ"/>
    <property type="match status" value="1"/>
</dbReference>
<reference evidence="4" key="1">
    <citation type="submission" date="2022-11" db="EMBL/GenBank/DDBJ databases">
        <title>WGS of Natronobacillus azotifigens 24KS-1, an anaerobic diazotrophic haloalkaliphile from soda-rich habitats.</title>
        <authorList>
            <person name="Sorokin D.Y."/>
            <person name="Merkel A.Y."/>
        </authorList>
    </citation>
    <scope>NUCLEOTIDE SEQUENCE</scope>
    <source>
        <strain evidence="4">24KS-1</strain>
    </source>
</reference>
<keyword evidence="5" id="KW-1185">Reference proteome</keyword>
<dbReference type="InterPro" id="IPR012851">
    <property type="entry name" value="Spore_coat_CotF-like"/>
</dbReference>
<dbReference type="AlphaFoldDB" id="A0A9J6RCK5"/>
<evidence type="ECO:0000313" key="4">
    <source>
        <dbReference type="EMBL" id="MCZ0703424.1"/>
    </source>
</evidence>
<evidence type="ECO:0000256" key="1">
    <source>
        <dbReference type="ARBA" id="ARBA00022969"/>
    </source>
</evidence>